<dbReference type="AlphaFoldDB" id="A0A4Z0A726"/>
<dbReference type="EMBL" id="SFCI01000181">
    <property type="protein sequence ID" value="TFY81719.1"/>
    <property type="molecule type" value="Genomic_DNA"/>
</dbReference>
<evidence type="ECO:0000259" key="1">
    <source>
        <dbReference type="Pfam" id="PF01636"/>
    </source>
</evidence>
<proteinExistence type="predicted"/>
<sequence>MATSSKIGGEVGEVRANIDINNLNHYLMDHVPQVKAPVGVKQFKQPGRGKQFVLRKKPSGQLLSKTAHQIEREFKMLHAIHQHNTAPSTTEDQRVPVPEPIALCEDNAVIGTPFYIMEFLDGRIFTDVRMLEIPPEDRKECWLAAVQALVTLSSLDPLAIGLGNFGPHTSYFPRQIKSLSRVSVAQSQAVDVDSGKAVGPIPRFDDMVAWYSKNLPDESKTGLRIVHGDYKLDNLIFHPTENRVIGILDWELCTLGSPLADFANLTMPWSMDAERVKTRMGDRIKHATLLRGFKNTTEDVPISFASLEREYCQRMNLPYPLDDLKFVRSWMLFRLAVITQGIAARVALRQASSENAHINAQMFPFFGEMAISVLEDEGIKVGHQAKL</sequence>
<dbReference type="CDD" id="cd05154">
    <property type="entry name" value="ACAD10_11_N-like"/>
    <property type="match status" value="1"/>
</dbReference>
<evidence type="ECO:0000313" key="2">
    <source>
        <dbReference type="EMBL" id="TFY81719.1"/>
    </source>
</evidence>
<dbReference type="STRING" id="135208.A0A4Z0A726"/>
<keyword evidence="3" id="KW-1185">Reference proteome</keyword>
<dbReference type="SUPFAM" id="SSF56112">
    <property type="entry name" value="Protein kinase-like (PK-like)"/>
    <property type="match status" value="1"/>
</dbReference>
<protein>
    <recommendedName>
        <fullName evidence="1">Aminoglycoside phosphotransferase domain-containing protein</fullName>
    </recommendedName>
</protein>
<dbReference type="Gene3D" id="3.30.200.20">
    <property type="entry name" value="Phosphorylase Kinase, domain 1"/>
    <property type="match status" value="1"/>
</dbReference>
<dbReference type="InterPro" id="IPR002575">
    <property type="entry name" value="Aminoglycoside_PTrfase"/>
</dbReference>
<organism evidence="2 3">
    <name type="scientific">Hericium alpestre</name>
    <dbReference type="NCBI Taxonomy" id="135208"/>
    <lineage>
        <taxon>Eukaryota</taxon>
        <taxon>Fungi</taxon>
        <taxon>Dikarya</taxon>
        <taxon>Basidiomycota</taxon>
        <taxon>Agaricomycotina</taxon>
        <taxon>Agaricomycetes</taxon>
        <taxon>Russulales</taxon>
        <taxon>Hericiaceae</taxon>
        <taxon>Hericium</taxon>
    </lineage>
</organism>
<dbReference type="Proteomes" id="UP000298061">
    <property type="component" value="Unassembled WGS sequence"/>
</dbReference>
<gene>
    <name evidence="2" type="ORF">EWM64_g2294</name>
</gene>
<dbReference type="InterPro" id="IPR041726">
    <property type="entry name" value="ACAD10_11_N"/>
</dbReference>
<name>A0A4Z0A726_9AGAM</name>
<reference evidence="2 3" key="1">
    <citation type="submission" date="2019-02" db="EMBL/GenBank/DDBJ databases">
        <title>Genome sequencing of the rare red list fungi Hericium alpestre (H. flagellum).</title>
        <authorList>
            <person name="Buettner E."/>
            <person name="Kellner H."/>
        </authorList>
    </citation>
    <scope>NUCLEOTIDE SEQUENCE [LARGE SCALE GENOMIC DNA]</scope>
    <source>
        <strain evidence="2 3">DSM 108284</strain>
    </source>
</reference>
<dbReference type="PANTHER" id="PTHR47829">
    <property type="entry name" value="HYDROLASE, PUTATIVE (AFU_ORTHOLOGUE AFUA_1G12880)-RELATED"/>
    <property type="match status" value="1"/>
</dbReference>
<dbReference type="InterPro" id="IPR011009">
    <property type="entry name" value="Kinase-like_dom_sf"/>
</dbReference>
<evidence type="ECO:0000313" key="3">
    <source>
        <dbReference type="Proteomes" id="UP000298061"/>
    </source>
</evidence>
<dbReference type="Gene3D" id="3.90.1200.10">
    <property type="match status" value="1"/>
</dbReference>
<accession>A0A4Z0A726</accession>
<dbReference type="InterPro" id="IPR052898">
    <property type="entry name" value="ACAD10-like"/>
</dbReference>
<feature type="domain" description="Aminoglycoside phosphotransferase" evidence="1">
    <location>
        <begin position="48"/>
        <end position="273"/>
    </location>
</feature>
<dbReference type="Pfam" id="PF01636">
    <property type="entry name" value="APH"/>
    <property type="match status" value="1"/>
</dbReference>
<dbReference type="PANTHER" id="PTHR47829:SF1">
    <property type="entry name" value="HAD FAMILY PHOSPHATASE"/>
    <property type="match status" value="1"/>
</dbReference>
<dbReference type="OrthoDB" id="191037at2759"/>
<comment type="caution">
    <text evidence="2">The sequence shown here is derived from an EMBL/GenBank/DDBJ whole genome shotgun (WGS) entry which is preliminary data.</text>
</comment>